<feature type="domain" description="Epidermal growth factor-like" evidence="13">
    <location>
        <begin position="74"/>
        <end position="104"/>
    </location>
</feature>
<evidence type="ECO:0000256" key="5">
    <source>
        <dbReference type="ARBA" id="ARBA00022729"/>
    </source>
</evidence>
<evidence type="ECO:0000313" key="16">
    <source>
        <dbReference type="Proteomes" id="UP000288716"/>
    </source>
</evidence>
<evidence type="ECO:0000259" key="13">
    <source>
        <dbReference type="Pfam" id="PF07974"/>
    </source>
</evidence>
<organism evidence="15 16">
    <name type="scientific">Leptotrombidium deliense</name>
    <dbReference type="NCBI Taxonomy" id="299467"/>
    <lineage>
        <taxon>Eukaryota</taxon>
        <taxon>Metazoa</taxon>
        <taxon>Ecdysozoa</taxon>
        <taxon>Arthropoda</taxon>
        <taxon>Chelicerata</taxon>
        <taxon>Arachnida</taxon>
        <taxon>Acari</taxon>
        <taxon>Acariformes</taxon>
        <taxon>Trombidiformes</taxon>
        <taxon>Prostigmata</taxon>
        <taxon>Anystina</taxon>
        <taxon>Parasitengona</taxon>
        <taxon>Trombiculoidea</taxon>
        <taxon>Trombiculidae</taxon>
        <taxon>Leptotrombidium</taxon>
    </lineage>
</organism>
<dbReference type="FunFam" id="2.10.25.10:FF:000036">
    <property type="entry name" value="Integrin beta"/>
    <property type="match status" value="2"/>
</dbReference>
<keyword evidence="10" id="KW-1015">Disulfide bond</keyword>
<protein>
    <submittedName>
        <fullName evidence="15">Integrin beta-like protein 1</fullName>
    </submittedName>
</protein>
<evidence type="ECO:0000259" key="14">
    <source>
        <dbReference type="Pfam" id="PF23105"/>
    </source>
</evidence>
<name>A0A443SU15_9ACAR</name>
<comment type="similarity">
    <text evidence="2">Belongs to the integrin beta chain family.</text>
</comment>
<evidence type="ECO:0000256" key="4">
    <source>
        <dbReference type="ARBA" id="ARBA00022692"/>
    </source>
</evidence>
<dbReference type="PROSITE" id="PS00243">
    <property type="entry name" value="I_EGF_1"/>
    <property type="match status" value="1"/>
</dbReference>
<dbReference type="InterPro" id="IPR013111">
    <property type="entry name" value="EGF_extracell"/>
</dbReference>
<keyword evidence="4" id="KW-0812">Transmembrane</keyword>
<dbReference type="PROSITE" id="PS52047">
    <property type="entry name" value="I_EGF_2"/>
    <property type="match status" value="1"/>
</dbReference>
<dbReference type="Pfam" id="PF23105">
    <property type="entry name" value="EGF_integrin"/>
    <property type="match status" value="2"/>
</dbReference>
<dbReference type="GO" id="GO:0007229">
    <property type="term" value="P:integrin-mediated signaling pathway"/>
    <property type="evidence" value="ECO:0007669"/>
    <property type="project" value="UniProtKB-KW"/>
</dbReference>
<dbReference type="SUPFAM" id="SSF57196">
    <property type="entry name" value="EGF/Laminin"/>
    <property type="match status" value="3"/>
</dbReference>
<sequence>MKLQIIVFCALSFLVVIQNCSSASLSHNQQCFNGNETLACSGKGICTDGQCVCREVANNEKYYGKYCECDRVSCPQVGGKLCGGHGQCECGVCLCLSEWAGEACDCLIRTDSCVSPDKYGAKICSDRGSCICGKCLCDKPYYGEWCEDCPDCIDQCQELTEKVGKVFSNQTALLNKETNLEISFHTCLNDEFDSKICSGKGYCVNGTCECITHAYGKFCECDDFSCIRSYGELCGGIDRGKCMCGKCACHYNWVGEACECARNTETCMDGVSGLICSGRGICRCGRCYCNVQPNGESYTGQWCEDCPTCSAKCSIYYDDIKRVIDNDTDAFANQSSHTLIIADEVKAGIGEK</sequence>
<evidence type="ECO:0000256" key="2">
    <source>
        <dbReference type="ARBA" id="ARBA00007449"/>
    </source>
</evidence>
<evidence type="ECO:0000256" key="12">
    <source>
        <dbReference type="SAM" id="SignalP"/>
    </source>
</evidence>
<dbReference type="InterPro" id="IPR057073">
    <property type="entry name" value="EGF_integrin_2"/>
</dbReference>
<dbReference type="GO" id="GO:0005925">
    <property type="term" value="C:focal adhesion"/>
    <property type="evidence" value="ECO:0007669"/>
    <property type="project" value="TreeGrafter"/>
</dbReference>
<dbReference type="Pfam" id="PF07974">
    <property type="entry name" value="EGF_2"/>
    <property type="match status" value="1"/>
</dbReference>
<dbReference type="InterPro" id="IPR015812">
    <property type="entry name" value="Integrin_bsu"/>
</dbReference>
<keyword evidence="6" id="KW-0677">Repeat</keyword>
<evidence type="ECO:0000256" key="6">
    <source>
        <dbReference type="ARBA" id="ARBA00022737"/>
    </source>
</evidence>
<evidence type="ECO:0000313" key="15">
    <source>
        <dbReference type="EMBL" id="RWS31018.1"/>
    </source>
</evidence>
<dbReference type="STRING" id="299467.A0A443SU15"/>
<keyword evidence="16" id="KW-1185">Reference proteome</keyword>
<dbReference type="GO" id="GO:0016477">
    <property type="term" value="P:cell migration"/>
    <property type="evidence" value="ECO:0007669"/>
    <property type="project" value="TreeGrafter"/>
</dbReference>
<dbReference type="GO" id="GO:0007160">
    <property type="term" value="P:cell-matrix adhesion"/>
    <property type="evidence" value="ECO:0007669"/>
    <property type="project" value="TreeGrafter"/>
</dbReference>
<evidence type="ECO:0000256" key="3">
    <source>
        <dbReference type="ARBA" id="ARBA00022536"/>
    </source>
</evidence>
<keyword evidence="7" id="KW-1133">Transmembrane helix</keyword>
<dbReference type="VEuPathDB" id="VectorBase:LDEU001020"/>
<evidence type="ECO:0000256" key="8">
    <source>
        <dbReference type="ARBA" id="ARBA00023037"/>
    </source>
</evidence>
<evidence type="ECO:0000256" key="7">
    <source>
        <dbReference type="ARBA" id="ARBA00022989"/>
    </source>
</evidence>
<dbReference type="Gene3D" id="2.10.25.10">
    <property type="entry name" value="Laminin"/>
    <property type="match status" value="6"/>
</dbReference>
<keyword evidence="9" id="KW-0472">Membrane</keyword>
<dbReference type="Proteomes" id="UP000288716">
    <property type="component" value="Unassembled WGS sequence"/>
</dbReference>
<feature type="non-terminal residue" evidence="15">
    <location>
        <position position="352"/>
    </location>
</feature>
<dbReference type="OrthoDB" id="7629123at2759"/>
<dbReference type="EMBL" id="NCKV01000297">
    <property type="protein sequence ID" value="RWS31018.1"/>
    <property type="molecule type" value="Genomic_DNA"/>
</dbReference>
<feature type="domain" description="Integrin beta epidermal growth factor-like" evidence="14">
    <location>
        <begin position="27"/>
        <end position="68"/>
    </location>
</feature>
<evidence type="ECO:0000256" key="10">
    <source>
        <dbReference type="ARBA" id="ARBA00023157"/>
    </source>
</evidence>
<dbReference type="GO" id="GO:0005178">
    <property type="term" value="F:integrin binding"/>
    <property type="evidence" value="ECO:0007669"/>
    <property type="project" value="TreeGrafter"/>
</dbReference>
<evidence type="ECO:0000256" key="9">
    <source>
        <dbReference type="ARBA" id="ARBA00023136"/>
    </source>
</evidence>
<comment type="subcellular location">
    <subcellularLocation>
        <location evidence="1">Membrane</location>
        <topology evidence="1">Single-pass type I membrane protein</topology>
    </subcellularLocation>
</comment>
<dbReference type="GO" id="GO:0009986">
    <property type="term" value="C:cell surface"/>
    <property type="evidence" value="ECO:0007669"/>
    <property type="project" value="TreeGrafter"/>
</dbReference>
<dbReference type="GO" id="GO:0098609">
    <property type="term" value="P:cell-cell adhesion"/>
    <property type="evidence" value="ECO:0007669"/>
    <property type="project" value="TreeGrafter"/>
</dbReference>
<dbReference type="GO" id="GO:0008305">
    <property type="term" value="C:integrin complex"/>
    <property type="evidence" value="ECO:0007669"/>
    <property type="project" value="TreeGrafter"/>
</dbReference>
<keyword evidence="11" id="KW-0325">Glycoprotein</keyword>
<dbReference type="PANTHER" id="PTHR10082">
    <property type="entry name" value="INTEGRIN BETA SUBUNIT"/>
    <property type="match status" value="1"/>
</dbReference>
<proteinExistence type="inferred from homology"/>
<keyword evidence="5 12" id="KW-0732">Signal</keyword>
<dbReference type="PANTHER" id="PTHR10082:SF60">
    <property type="entry name" value="INTEGRIN BETA-PS"/>
    <property type="match status" value="1"/>
</dbReference>
<dbReference type="AlphaFoldDB" id="A0A443SU15"/>
<reference evidence="15 16" key="1">
    <citation type="journal article" date="2018" name="Gigascience">
        <title>Genomes of trombidid mites reveal novel predicted allergens and laterally-transferred genes associated with secondary metabolism.</title>
        <authorList>
            <person name="Dong X."/>
            <person name="Chaisiri K."/>
            <person name="Xia D."/>
            <person name="Armstrong S.D."/>
            <person name="Fang Y."/>
            <person name="Donnelly M.J."/>
            <person name="Kadowaki T."/>
            <person name="McGarry J.W."/>
            <person name="Darby A.C."/>
            <person name="Makepeace B.L."/>
        </authorList>
    </citation>
    <scope>NUCLEOTIDE SEQUENCE [LARGE SCALE GENOMIC DNA]</scope>
    <source>
        <strain evidence="15">UoL-UT</strain>
    </source>
</reference>
<dbReference type="GO" id="GO:0033627">
    <property type="term" value="P:cell adhesion mediated by integrin"/>
    <property type="evidence" value="ECO:0007669"/>
    <property type="project" value="TreeGrafter"/>
</dbReference>
<feature type="chain" id="PRO_5019382535" evidence="12">
    <location>
        <begin position="23"/>
        <end position="352"/>
    </location>
</feature>
<dbReference type="InterPro" id="IPR057243">
    <property type="entry name" value="Integrin_I-EGF_CS"/>
</dbReference>
<keyword evidence="8 15" id="KW-0401">Integrin</keyword>
<feature type="signal peptide" evidence="12">
    <location>
        <begin position="1"/>
        <end position="22"/>
    </location>
</feature>
<keyword evidence="3" id="KW-0245">EGF-like domain</keyword>
<gene>
    <name evidence="15" type="ORF">B4U80_07927</name>
</gene>
<comment type="caution">
    <text evidence="15">The sequence shown here is derived from an EMBL/GenBank/DDBJ whole genome shotgun (WGS) entry which is preliminary data.</text>
</comment>
<evidence type="ECO:0000256" key="1">
    <source>
        <dbReference type="ARBA" id="ARBA00004479"/>
    </source>
</evidence>
<feature type="domain" description="Integrin beta epidermal growth factor-like" evidence="14">
    <location>
        <begin position="263"/>
        <end position="304"/>
    </location>
</feature>
<evidence type="ECO:0000256" key="11">
    <source>
        <dbReference type="ARBA" id="ARBA00023180"/>
    </source>
</evidence>
<accession>A0A443SU15</accession>